<evidence type="ECO:0000313" key="2">
    <source>
        <dbReference type="EMBL" id="MDQ0286019.1"/>
    </source>
</evidence>
<reference evidence="2 3" key="1">
    <citation type="submission" date="2023-07" db="EMBL/GenBank/DDBJ databases">
        <title>Genomic Encyclopedia of Type Strains, Phase IV (KMG-IV): sequencing the most valuable type-strain genomes for metagenomic binning, comparative biology and taxonomic classification.</title>
        <authorList>
            <person name="Goeker M."/>
        </authorList>
    </citation>
    <scope>NUCLEOTIDE SEQUENCE [LARGE SCALE GENOMIC DNA]</scope>
    <source>
        <strain evidence="2 3">DSM 12396</strain>
    </source>
</reference>
<keyword evidence="3" id="KW-1185">Reference proteome</keyword>
<organism evidence="2 3">
    <name type="scientific">Desulfofundulus luciae</name>
    <dbReference type="NCBI Taxonomy" id="74702"/>
    <lineage>
        <taxon>Bacteria</taxon>
        <taxon>Bacillati</taxon>
        <taxon>Bacillota</taxon>
        <taxon>Clostridia</taxon>
        <taxon>Eubacteriales</taxon>
        <taxon>Peptococcaceae</taxon>
        <taxon>Desulfofundulus</taxon>
    </lineage>
</organism>
<sequence length="76" mass="8767">MTGRGSCNCPAGRKNAKSRYIRVLQLHWGSAHHHLCLILTRHESLIPHLRRPNFAMPRESLHRISGPSKSTYRSWP</sequence>
<name>A0ABU0AZX9_9FIRM</name>
<gene>
    <name evidence="2" type="ORF">J2Z49_001125</name>
</gene>
<evidence type="ECO:0000256" key="1">
    <source>
        <dbReference type="SAM" id="MobiDB-lite"/>
    </source>
</evidence>
<proteinExistence type="predicted"/>
<accession>A0ABU0AZX9</accession>
<protein>
    <submittedName>
        <fullName evidence="2">Uncharacterized protein</fullName>
    </submittedName>
</protein>
<feature type="compositionally biased region" description="Polar residues" evidence="1">
    <location>
        <begin position="67"/>
        <end position="76"/>
    </location>
</feature>
<comment type="caution">
    <text evidence="2">The sequence shown here is derived from an EMBL/GenBank/DDBJ whole genome shotgun (WGS) entry which is preliminary data.</text>
</comment>
<dbReference type="EMBL" id="JAUSUX010000007">
    <property type="protein sequence ID" value="MDQ0286019.1"/>
    <property type="molecule type" value="Genomic_DNA"/>
</dbReference>
<dbReference type="Proteomes" id="UP001225644">
    <property type="component" value="Unassembled WGS sequence"/>
</dbReference>
<evidence type="ECO:0000313" key="3">
    <source>
        <dbReference type="Proteomes" id="UP001225644"/>
    </source>
</evidence>
<feature type="region of interest" description="Disordered" evidence="1">
    <location>
        <begin position="57"/>
        <end position="76"/>
    </location>
</feature>